<gene>
    <name evidence="1" type="ORF">CLPU_6c00480</name>
</gene>
<evidence type="ECO:0000313" key="1">
    <source>
        <dbReference type="EMBL" id="KNF08562.1"/>
    </source>
</evidence>
<proteinExistence type="predicted"/>
<sequence>MIIMYTLYSNQSINWKAKGTERILQNVSNLLNTFMYEVAYDRIMGRNTDYIDKPMSEQIPLVISETYELIEEYEPRVTVQRVSVLTDNEDPIIKVVVDID</sequence>
<dbReference type="AlphaFoldDB" id="A0A0L0WAU4"/>
<protein>
    <submittedName>
        <fullName evidence="1">Lysozyme</fullName>
    </submittedName>
</protein>
<reference evidence="2" key="1">
    <citation type="submission" date="2015-07" db="EMBL/GenBank/DDBJ databases">
        <title>Draft genome sequence of the purine-degrading Gottschalkia purinilyticum DSM 1384 (formerly Clostridium purinilyticum).</title>
        <authorList>
            <person name="Poehlein A."/>
            <person name="Schiel-Bengelsdorf B."/>
            <person name="Bengelsdorf F.R."/>
            <person name="Daniel R."/>
            <person name="Duerre P."/>
        </authorList>
    </citation>
    <scope>NUCLEOTIDE SEQUENCE [LARGE SCALE GENOMIC DNA]</scope>
    <source>
        <strain evidence="2">DSM 1384</strain>
    </source>
</reference>
<dbReference type="Proteomes" id="UP000037267">
    <property type="component" value="Unassembled WGS sequence"/>
</dbReference>
<comment type="caution">
    <text evidence="1">The sequence shown here is derived from an EMBL/GenBank/DDBJ whole genome shotgun (WGS) entry which is preliminary data.</text>
</comment>
<dbReference type="EMBL" id="LGSS01000006">
    <property type="protein sequence ID" value="KNF08562.1"/>
    <property type="molecule type" value="Genomic_DNA"/>
</dbReference>
<dbReference type="SUPFAM" id="SSF160719">
    <property type="entry name" value="gpW/gp25-like"/>
    <property type="match status" value="1"/>
</dbReference>
<keyword evidence="2" id="KW-1185">Reference proteome</keyword>
<dbReference type="Gene3D" id="3.10.450.40">
    <property type="match status" value="1"/>
</dbReference>
<accession>A0A0L0WAU4</accession>
<organism evidence="1 2">
    <name type="scientific">Gottschalkia purinilytica</name>
    <name type="common">Clostridium purinilyticum</name>
    <dbReference type="NCBI Taxonomy" id="1503"/>
    <lineage>
        <taxon>Bacteria</taxon>
        <taxon>Bacillati</taxon>
        <taxon>Bacillota</taxon>
        <taxon>Tissierellia</taxon>
        <taxon>Tissierellales</taxon>
        <taxon>Gottschalkiaceae</taxon>
        <taxon>Gottschalkia</taxon>
    </lineage>
</organism>
<name>A0A0L0WAU4_GOTPU</name>
<dbReference type="STRING" id="1503.CLPU_6c00480"/>
<evidence type="ECO:0000313" key="2">
    <source>
        <dbReference type="Proteomes" id="UP000037267"/>
    </source>
</evidence>